<gene>
    <name evidence="2" type="ORF">BKA15_006680</name>
</gene>
<evidence type="ECO:0000313" key="3">
    <source>
        <dbReference type="Proteomes" id="UP000569914"/>
    </source>
</evidence>
<dbReference type="PANTHER" id="PTHR45033:SF3">
    <property type="entry name" value="DEHYDROGENASE, PUTATIVE (AFU_ORTHOLOGUE AFUA_2G13270)-RELATED"/>
    <property type="match status" value="1"/>
</dbReference>
<dbReference type="SUPFAM" id="SSF50129">
    <property type="entry name" value="GroES-like"/>
    <property type="match status" value="1"/>
</dbReference>
<organism evidence="2 3">
    <name type="scientific">Microlunatus parietis</name>
    <dbReference type="NCBI Taxonomy" id="682979"/>
    <lineage>
        <taxon>Bacteria</taxon>
        <taxon>Bacillati</taxon>
        <taxon>Actinomycetota</taxon>
        <taxon>Actinomycetes</taxon>
        <taxon>Propionibacteriales</taxon>
        <taxon>Propionibacteriaceae</taxon>
        <taxon>Microlunatus</taxon>
    </lineage>
</organism>
<dbReference type="InterPro" id="IPR052711">
    <property type="entry name" value="Zinc_ADH-like"/>
</dbReference>
<dbReference type="RefSeq" id="WP_179757871.1">
    <property type="nucleotide sequence ID" value="NZ_JACCBU010000001.1"/>
</dbReference>
<proteinExistence type="predicted"/>
<dbReference type="SMART" id="SM00829">
    <property type="entry name" value="PKS_ER"/>
    <property type="match status" value="1"/>
</dbReference>
<dbReference type="InterPro" id="IPR011032">
    <property type="entry name" value="GroES-like_sf"/>
</dbReference>
<accession>A0A7Y9IEW4</accession>
<dbReference type="EMBL" id="JACCBU010000001">
    <property type="protein sequence ID" value="NYE75351.1"/>
    <property type="molecule type" value="Genomic_DNA"/>
</dbReference>
<dbReference type="Proteomes" id="UP000569914">
    <property type="component" value="Unassembled WGS sequence"/>
</dbReference>
<comment type="caution">
    <text evidence="2">The sequence shown here is derived from an EMBL/GenBank/DDBJ whole genome shotgun (WGS) entry which is preliminary data.</text>
</comment>
<dbReference type="InterPro" id="IPR013149">
    <property type="entry name" value="ADH-like_C"/>
</dbReference>
<dbReference type="InterPro" id="IPR020843">
    <property type="entry name" value="ER"/>
</dbReference>
<evidence type="ECO:0000259" key="1">
    <source>
        <dbReference type="SMART" id="SM00829"/>
    </source>
</evidence>
<protein>
    <submittedName>
        <fullName evidence="2">NADPH:quinone reductase-like Zn-dependent oxidoreductase</fullName>
    </submittedName>
</protein>
<dbReference type="InterPro" id="IPR036291">
    <property type="entry name" value="NAD(P)-bd_dom_sf"/>
</dbReference>
<dbReference type="GO" id="GO:0016491">
    <property type="term" value="F:oxidoreductase activity"/>
    <property type="evidence" value="ECO:0007669"/>
    <property type="project" value="InterPro"/>
</dbReference>
<evidence type="ECO:0000313" key="2">
    <source>
        <dbReference type="EMBL" id="NYE75351.1"/>
    </source>
</evidence>
<keyword evidence="3" id="KW-1185">Reference proteome</keyword>
<feature type="domain" description="Enoyl reductase (ER)" evidence="1">
    <location>
        <begin position="13"/>
        <end position="321"/>
    </location>
</feature>
<dbReference type="SUPFAM" id="SSF51735">
    <property type="entry name" value="NAD(P)-binding Rossmann-fold domains"/>
    <property type="match status" value="1"/>
</dbReference>
<dbReference type="Gene3D" id="3.40.50.720">
    <property type="entry name" value="NAD(P)-binding Rossmann-like Domain"/>
    <property type="match status" value="1"/>
</dbReference>
<dbReference type="Pfam" id="PF08240">
    <property type="entry name" value="ADH_N"/>
    <property type="match status" value="1"/>
</dbReference>
<name>A0A7Y9IEW4_9ACTN</name>
<sequence length="323" mass="34379">MLAAYAARLDPDDPLAALRVDDLELPAPPSGWVPVEVRAAALNHHDVWSLRGVGLPAERLPMILGCDAAGTTEDGRAVIVHAVIRDPSFTGPDETLDPRRSLLSERHQGTLAERVWVPPANLIDKPAELTFAEAACLPTAWLTAYRMLFTSSGLRPGETVLVQGAGGGVATALIMLGRHAGLRVWVTSRDPERGERAVELGADRAFPSGERLPERVDAVMETVGAATWSHSINALRPGGTVVICGTTSGAEPESAELTKIFFRPLRVQGSTMGTAEELRRLAAMLVTTGIRPPIDRVLPLGEASEGFAAMIDGTVFGKIVIEP</sequence>
<dbReference type="AlphaFoldDB" id="A0A7Y9IEW4"/>
<reference evidence="2 3" key="1">
    <citation type="submission" date="2020-07" db="EMBL/GenBank/DDBJ databases">
        <title>Sequencing the genomes of 1000 actinobacteria strains.</title>
        <authorList>
            <person name="Klenk H.-P."/>
        </authorList>
    </citation>
    <scope>NUCLEOTIDE SEQUENCE [LARGE SCALE GENOMIC DNA]</scope>
    <source>
        <strain evidence="2 3">DSM 22083</strain>
    </source>
</reference>
<dbReference type="Pfam" id="PF00107">
    <property type="entry name" value="ADH_zinc_N"/>
    <property type="match status" value="1"/>
</dbReference>
<dbReference type="PANTHER" id="PTHR45033">
    <property type="match status" value="1"/>
</dbReference>
<dbReference type="InterPro" id="IPR013154">
    <property type="entry name" value="ADH-like_N"/>
</dbReference>
<dbReference type="Gene3D" id="3.90.180.10">
    <property type="entry name" value="Medium-chain alcohol dehydrogenases, catalytic domain"/>
    <property type="match status" value="1"/>
</dbReference>